<evidence type="ECO:0000313" key="3">
    <source>
        <dbReference type="Proteomes" id="UP001626628"/>
    </source>
</evidence>
<protein>
    <recommendedName>
        <fullName evidence="4">Integral membrane protein</fullName>
    </recommendedName>
</protein>
<feature type="transmembrane region" description="Helical" evidence="1">
    <location>
        <begin position="71"/>
        <end position="93"/>
    </location>
</feature>
<feature type="transmembrane region" description="Helical" evidence="1">
    <location>
        <begin position="38"/>
        <end position="59"/>
    </location>
</feature>
<feature type="transmembrane region" description="Helical" evidence="1">
    <location>
        <begin position="219"/>
        <end position="244"/>
    </location>
</feature>
<gene>
    <name evidence="2" type="ORF">WAB15_14130</name>
</gene>
<keyword evidence="3" id="KW-1185">Reference proteome</keyword>
<reference evidence="2 3" key="1">
    <citation type="submission" date="2024-03" db="EMBL/GenBank/DDBJ databases">
        <title>The complete genome of Streptomyces sirii sp.nov.</title>
        <authorList>
            <person name="Zakalyukina Y.V."/>
            <person name="Belik A.R."/>
            <person name="Biryukov M.V."/>
            <person name="Baturina O.A."/>
            <person name="Kabilov M.R."/>
        </authorList>
    </citation>
    <scope>NUCLEOTIDE SEQUENCE [LARGE SCALE GENOMIC DNA]</scope>
    <source>
        <strain evidence="2 3">BP-8</strain>
    </source>
</reference>
<dbReference type="Proteomes" id="UP001626628">
    <property type="component" value="Chromosome"/>
</dbReference>
<accession>A0ABZ2QQ69</accession>
<feature type="transmembrane region" description="Helical" evidence="1">
    <location>
        <begin position="145"/>
        <end position="166"/>
    </location>
</feature>
<sequence length="270" mass="28333">MDGPIYSVCTLLAVMGTTLWMCHAYLRRHGTRRRLALQARIAAFATCGFASLLTIPAVADTTDSITGAQGTARLVANLAAAASMASMQIMLMDWTREPSQVASSVTGRLAIASTTAVALIVQFLHTDTTKVVVTTAYAADGHVTGYLLTYLAFVAFAGLEITFLATRLALSARRLRRPAAAGLMFLSIGCTSSVTYTLHQGGYLVAYQIGHPWPLAVEQTISSLLIGLAISCNAIGMGLVAPAFRQPAKASALQQSASNPTAISAADSPH</sequence>
<keyword evidence="1" id="KW-1133">Transmembrane helix</keyword>
<feature type="transmembrane region" description="Helical" evidence="1">
    <location>
        <begin position="178"/>
        <end position="199"/>
    </location>
</feature>
<feature type="transmembrane region" description="Helical" evidence="1">
    <location>
        <begin position="105"/>
        <end position="125"/>
    </location>
</feature>
<keyword evidence="1" id="KW-0472">Membrane</keyword>
<organism evidence="2 3">
    <name type="scientific">Streptomyces sirii</name>
    <dbReference type="NCBI Taxonomy" id="3127701"/>
    <lineage>
        <taxon>Bacteria</taxon>
        <taxon>Bacillati</taxon>
        <taxon>Actinomycetota</taxon>
        <taxon>Actinomycetes</taxon>
        <taxon>Kitasatosporales</taxon>
        <taxon>Streptomycetaceae</taxon>
        <taxon>Streptomyces</taxon>
    </lineage>
</organism>
<feature type="transmembrane region" description="Helical" evidence="1">
    <location>
        <begin position="6"/>
        <end position="26"/>
    </location>
</feature>
<evidence type="ECO:0008006" key="4">
    <source>
        <dbReference type="Google" id="ProtNLM"/>
    </source>
</evidence>
<evidence type="ECO:0000313" key="2">
    <source>
        <dbReference type="EMBL" id="WXK77047.1"/>
    </source>
</evidence>
<name>A0ABZ2QQ69_9ACTN</name>
<dbReference type="RefSeq" id="WP_407286472.1">
    <property type="nucleotide sequence ID" value="NZ_CP147982.1"/>
</dbReference>
<proteinExistence type="predicted"/>
<keyword evidence="1" id="KW-0812">Transmembrane</keyword>
<evidence type="ECO:0000256" key="1">
    <source>
        <dbReference type="SAM" id="Phobius"/>
    </source>
</evidence>
<dbReference type="EMBL" id="CP147982">
    <property type="protein sequence ID" value="WXK77047.1"/>
    <property type="molecule type" value="Genomic_DNA"/>
</dbReference>